<gene>
    <name evidence="2" type="ORF">GCM10010406_18770</name>
</gene>
<keyword evidence="3" id="KW-1185">Reference proteome</keyword>
<dbReference type="Gene3D" id="1.20.120.450">
    <property type="entry name" value="dinb family like domain"/>
    <property type="match status" value="1"/>
</dbReference>
<accession>A0ABP5YNE7</accession>
<sequence length="225" mass="23237">MTRAQDPTAADPVTAVGAADVTAAGAACTDVLRGGLPADWSRPAGTLTWDCRSTLLHVNSDLFAYAGQLAGRFTGGYITLDVHEDDGAGVDGLLQAVTATGGMLAAVVAATPAGVRAYHPYGASDPEGFAAMGIVEVLVHTHDIAAGLGLLPWEPPAGLCAKVLRRLFPEAPRDTAPWPTLLWATGRGELPGHPRRDQWRWHGAPLGDAPDAPGPSARAADDVRG</sequence>
<evidence type="ECO:0000313" key="3">
    <source>
        <dbReference type="Proteomes" id="UP001501358"/>
    </source>
</evidence>
<dbReference type="SUPFAM" id="SSF109854">
    <property type="entry name" value="DinB/YfiT-like putative metalloenzymes"/>
    <property type="match status" value="1"/>
</dbReference>
<evidence type="ECO:0000256" key="1">
    <source>
        <dbReference type="SAM" id="MobiDB-lite"/>
    </source>
</evidence>
<evidence type="ECO:0000313" key="2">
    <source>
        <dbReference type="EMBL" id="GAA2482738.1"/>
    </source>
</evidence>
<evidence type="ECO:0008006" key="4">
    <source>
        <dbReference type="Google" id="ProtNLM"/>
    </source>
</evidence>
<feature type="region of interest" description="Disordered" evidence="1">
    <location>
        <begin position="192"/>
        <end position="225"/>
    </location>
</feature>
<organism evidence="2 3">
    <name type="scientific">Streptomyces thermolineatus</name>
    <dbReference type="NCBI Taxonomy" id="44033"/>
    <lineage>
        <taxon>Bacteria</taxon>
        <taxon>Bacillati</taxon>
        <taxon>Actinomycetota</taxon>
        <taxon>Actinomycetes</taxon>
        <taxon>Kitasatosporales</taxon>
        <taxon>Streptomycetaceae</taxon>
        <taxon>Streptomyces</taxon>
    </lineage>
</organism>
<proteinExistence type="predicted"/>
<dbReference type="EMBL" id="BAAATA010000008">
    <property type="protein sequence ID" value="GAA2482738.1"/>
    <property type="molecule type" value="Genomic_DNA"/>
</dbReference>
<dbReference type="Proteomes" id="UP001501358">
    <property type="component" value="Unassembled WGS sequence"/>
</dbReference>
<dbReference type="InterPro" id="IPR034660">
    <property type="entry name" value="DinB/YfiT-like"/>
</dbReference>
<feature type="compositionally biased region" description="Low complexity" evidence="1">
    <location>
        <begin position="203"/>
        <end position="218"/>
    </location>
</feature>
<comment type="caution">
    <text evidence="2">The sequence shown here is derived from an EMBL/GenBank/DDBJ whole genome shotgun (WGS) entry which is preliminary data.</text>
</comment>
<name>A0ABP5YNE7_9ACTN</name>
<reference evidence="3" key="1">
    <citation type="journal article" date="2019" name="Int. J. Syst. Evol. Microbiol.">
        <title>The Global Catalogue of Microorganisms (GCM) 10K type strain sequencing project: providing services to taxonomists for standard genome sequencing and annotation.</title>
        <authorList>
            <consortium name="The Broad Institute Genomics Platform"/>
            <consortium name="The Broad Institute Genome Sequencing Center for Infectious Disease"/>
            <person name="Wu L."/>
            <person name="Ma J."/>
        </authorList>
    </citation>
    <scope>NUCLEOTIDE SEQUENCE [LARGE SCALE GENOMIC DNA]</scope>
    <source>
        <strain evidence="3">JCM 6307</strain>
    </source>
</reference>
<protein>
    <recommendedName>
        <fullName evidence="4">Mycothiol-dependent maleylpyruvate isomerase metal-binding domain-containing protein</fullName>
    </recommendedName>
</protein>
<dbReference type="RefSeq" id="WP_344382673.1">
    <property type="nucleotide sequence ID" value="NZ_BAAATA010000008.1"/>
</dbReference>